<keyword evidence="10" id="KW-1185">Reference proteome</keyword>
<dbReference type="PANTHER" id="PTHR13334:SF4">
    <property type="entry name" value="SMALL RIBOSOMAL SUBUNIT PROTEIN US10M"/>
    <property type="match status" value="1"/>
</dbReference>
<evidence type="ECO:0000256" key="5">
    <source>
        <dbReference type="ARBA" id="ARBA00023274"/>
    </source>
</evidence>
<protein>
    <recommendedName>
        <fullName evidence="6">Small ribosomal subunit protein uS10m</fullName>
    </recommendedName>
    <alternativeName>
        <fullName evidence="7">28S ribosomal protein S10, mitochondrial</fullName>
    </alternativeName>
</protein>
<dbReference type="OrthoDB" id="366214at2759"/>
<comment type="caution">
    <text evidence="9">The sequence shown here is derived from an EMBL/GenBank/DDBJ whole genome shotgun (WGS) entry which is preliminary data.</text>
</comment>
<dbReference type="EMBL" id="JANBPY010004368">
    <property type="protein sequence ID" value="KAJ1948329.1"/>
    <property type="molecule type" value="Genomic_DNA"/>
</dbReference>
<dbReference type="SUPFAM" id="SSF54999">
    <property type="entry name" value="Ribosomal protein S10"/>
    <property type="match status" value="1"/>
</dbReference>
<dbReference type="Proteomes" id="UP001150925">
    <property type="component" value="Unassembled WGS sequence"/>
</dbReference>
<dbReference type="GO" id="GO:0005763">
    <property type="term" value="C:mitochondrial small ribosomal subunit"/>
    <property type="evidence" value="ECO:0007669"/>
    <property type="project" value="InterPro"/>
</dbReference>
<dbReference type="SMART" id="SM01403">
    <property type="entry name" value="Ribosomal_S10"/>
    <property type="match status" value="1"/>
</dbReference>
<feature type="non-terminal residue" evidence="9">
    <location>
        <position position="166"/>
    </location>
</feature>
<dbReference type="GO" id="GO:0016874">
    <property type="term" value="F:ligase activity"/>
    <property type="evidence" value="ECO:0007669"/>
    <property type="project" value="UniProtKB-KW"/>
</dbReference>
<keyword evidence="9" id="KW-0436">Ligase</keyword>
<dbReference type="InterPro" id="IPR027486">
    <property type="entry name" value="Ribosomal_uS10_dom"/>
</dbReference>
<evidence type="ECO:0000256" key="6">
    <source>
        <dbReference type="ARBA" id="ARBA00035261"/>
    </source>
</evidence>
<evidence type="ECO:0000259" key="8">
    <source>
        <dbReference type="SMART" id="SM01403"/>
    </source>
</evidence>
<evidence type="ECO:0000313" key="10">
    <source>
        <dbReference type="Proteomes" id="UP001150925"/>
    </source>
</evidence>
<dbReference type="PANTHER" id="PTHR13334">
    <property type="entry name" value="MITOCHONDRIAL 28S RIBOSOMAL PROTEIN S10"/>
    <property type="match status" value="1"/>
</dbReference>
<dbReference type="InterPro" id="IPR040055">
    <property type="entry name" value="Ribosomal_uS10m"/>
</dbReference>
<evidence type="ECO:0000256" key="3">
    <source>
        <dbReference type="ARBA" id="ARBA00022980"/>
    </source>
</evidence>
<comment type="similarity">
    <text evidence="2">Belongs to the universal ribosomal protein uS10 family.</text>
</comment>
<gene>
    <name evidence="9" type="primary">RSM10</name>
    <name evidence="9" type="ORF">IWQ62_006907</name>
</gene>
<comment type="subcellular location">
    <subcellularLocation>
        <location evidence="1">Mitochondrion</location>
    </subcellularLocation>
</comment>
<evidence type="ECO:0000256" key="1">
    <source>
        <dbReference type="ARBA" id="ARBA00004173"/>
    </source>
</evidence>
<feature type="domain" description="Small ribosomal subunit protein uS10" evidence="8">
    <location>
        <begin position="56"/>
        <end position="153"/>
    </location>
</feature>
<dbReference type="Gene3D" id="3.30.70.600">
    <property type="entry name" value="Ribosomal protein S10 domain"/>
    <property type="match status" value="1"/>
</dbReference>
<evidence type="ECO:0000256" key="7">
    <source>
        <dbReference type="ARBA" id="ARBA00035544"/>
    </source>
</evidence>
<proteinExistence type="inferred from homology"/>
<evidence type="ECO:0000313" key="9">
    <source>
        <dbReference type="EMBL" id="KAJ1948329.1"/>
    </source>
</evidence>
<evidence type="ECO:0000256" key="4">
    <source>
        <dbReference type="ARBA" id="ARBA00023128"/>
    </source>
</evidence>
<organism evidence="9 10">
    <name type="scientific">Dispira parvispora</name>
    <dbReference type="NCBI Taxonomy" id="1520584"/>
    <lineage>
        <taxon>Eukaryota</taxon>
        <taxon>Fungi</taxon>
        <taxon>Fungi incertae sedis</taxon>
        <taxon>Zoopagomycota</taxon>
        <taxon>Kickxellomycotina</taxon>
        <taxon>Dimargaritomycetes</taxon>
        <taxon>Dimargaritales</taxon>
        <taxon>Dimargaritaceae</taxon>
        <taxon>Dispira</taxon>
    </lineage>
</organism>
<keyword evidence="3 9" id="KW-0689">Ribosomal protein</keyword>
<reference evidence="9" key="1">
    <citation type="submission" date="2022-07" db="EMBL/GenBank/DDBJ databases">
        <title>Phylogenomic reconstructions and comparative analyses of Kickxellomycotina fungi.</title>
        <authorList>
            <person name="Reynolds N.K."/>
            <person name="Stajich J.E."/>
            <person name="Barry K."/>
            <person name="Grigoriev I.V."/>
            <person name="Crous P."/>
            <person name="Smith M.E."/>
        </authorList>
    </citation>
    <scope>NUCLEOTIDE SEQUENCE</scope>
    <source>
        <strain evidence="9">RSA 1196</strain>
    </source>
</reference>
<dbReference type="HAMAP" id="MF_00508">
    <property type="entry name" value="Ribosomal_uS10"/>
    <property type="match status" value="1"/>
</dbReference>
<sequence>MLRQTRSGPTAILEALDRSLKVNRFKAQTTQPKPVIPDTLQPAKSVPPTLGLVSCNLHLEAFSDHRIDFYTGFIRKVAQTMQIPCSNAVGLPTHVQKWTVLKSPFVHKGAQENFARLRIKRLLQIKDTHPQALEPFIKYIQRNLPGGVGLRIHRFEYLSLQDAQRT</sequence>
<accession>A0A9W8E376</accession>
<dbReference type="Pfam" id="PF00338">
    <property type="entry name" value="Ribosomal_S10"/>
    <property type="match status" value="1"/>
</dbReference>
<dbReference type="AlphaFoldDB" id="A0A9W8E376"/>
<dbReference type="InterPro" id="IPR036838">
    <property type="entry name" value="Ribosomal_uS10_dom_sf"/>
</dbReference>
<name>A0A9W8E376_9FUNG</name>
<keyword evidence="5" id="KW-0687">Ribonucleoprotein</keyword>
<evidence type="ECO:0000256" key="2">
    <source>
        <dbReference type="ARBA" id="ARBA00007102"/>
    </source>
</evidence>
<keyword evidence="4" id="KW-0496">Mitochondrion</keyword>
<dbReference type="GO" id="GO:0006412">
    <property type="term" value="P:translation"/>
    <property type="evidence" value="ECO:0007669"/>
    <property type="project" value="InterPro"/>
</dbReference>
<dbReference type="GO" id="GO:0003735">
    <property type="term" value="F:structural constituent of ribosome"/>
    <property type="evidence" value="ECO:0007669"/>
    <property type="project" value="InterPro"/>
</dbReference>
<dbReference type="InterPro" id="IPR001848">
    <property type="entry name" value="Ribosomal_uS10"/>
</dbReference>